<accession>A0A9N7N229</accession>
<dbReference type="InterPro" id="IPR005202">
    <property type="entry name" value="TF_GRAS"/>
</dbReference>
<protein>
    <submittedName>
        <fullName evidence="4">DELLA protein RGA</fullName>
    </submittedName>
</protein>
<feature type="region of interest" description="PFYRE" evidence="3">
    <location>
        <begin position="364"/>
        <end position="455"/>
    </location>
</feature>
<feature type="short sequence motif" description="VHIID" evidence="3">
    <location>
        <begin position="272"/>
        <end position="276"/>
    </location>
</feature>
<dbReference type="PROSITE" id="PS50985">
    <property type="entry name" value="GRAS"/>
    <property type="match status" value="1"/>
</dbReference>
<evidence type="ECO:0000313" key="5">
    <source>
        <dbReference type="Proteomes" id="UP001153555"/>
    </source>
</evidence>
<feature type="region of interest" description="VHIID" evidence="3">
    <location>
        <begin position="241"/>
        <end position="306"/>
    </location>
</feature>
<dbReference type="Pfam" id="PF03514">
    <property type="entry name" value="GRAS"/>
    <property type="match status" value="1"/>
</dbReference>
<reference evidence="4" key="1">
    <citation type="submission" date="2019-12" db="EMBL/GenBank/DDBJ databases">
        <authorList>
            <person name="Scholes J."/>
        </authorList>
    </citation>
    <scope>NUCLEOTIDE SEQUENCE</scope>
</reference>
<feature type="region of interest" description="Leucine repeat II (LRII)" evidence="3">
    <location>
        <begin position="320"/>
        <end position="352"/>
    </location>
</feature>
<evidence type="ECO:0000256" key="3">
    <source>
        <dbReference type="PROSITE-ProRule" id="PRU01191"/>
    </source>
</evidence>
<gene>
    <name evidence="4" type="ORF">SHERM_19040</name>
</gene>
<feature type="region of interest" description="SAW" evidence="3">
    <location>
        <begin position="458"/>
        <end position="534"/>
    </location>
</feature>
<feature type="short sequence motif" description="LXXLL motif" evidence="3">
    <location>
        <begin position="372"/>
        <end position="376"/>
    </location>
</feature>
<keyword evidence="1" id="KW-0805">Transcription regulation</keyword>
<organism evidence="4 5">
    <name type="scientific">Striga hermonthica</name>
    <name type="common">Purple witchweed</name>
    <name type="synonym">Buchnera hermonthica</name>
    <dbReference type="NCBI Taxonomy" id="68872"/>
    <lineage>
        <taxon>Eukaryota</taxon>
        <taxon>Viridiplantae</taxon>
        <taxon>Streptophyta</taxon>
        <taxon>Embryophyta</taxon>
        <taxon>Tracheophyta</taxon>
        <taxon>Spermatophyta</taxon>
        <taxon>Magnoliopsida</taxon>
        <taxon>eudicotyledons</taxon>
        <taxon>Gunneridae</taxon>
        <taxon>Pentapetalae</taxon>
        <taxon>asterids</taxon>
        <taxon>lamiids</taxon>
        <taxon>Lamiales</taxon>
        <taxon>Orobanchaceae</taxon>
        <taxon>Buchnereae</taxon>
        <taxon>Striga</taxon>
    </lineage>
</organism>
<evidence type="ECO:0000256" key="2">
    <source>
        <dbReference type="ARBA" id="ARBA00023163"/>
    </source>
</evidence>
<dbReference type="EMBL" id="CACSLK010020742">
    <property type="protein sequence ID" value="CAA0821038.1"/>
    <property type="molecule type" value="Genomic_DNA"/>
</dbReference>
<comment type="similarity">
    <text evidence="3">Belongs to the GRAS family.</text>
</comment>
<dbReference type="OrthoDB" id="761920at2759"/>
<dbReference type="Proteomes" id="UP001153555">
    <property type="component" value="Unassembled WGS sequence"/>
</dbReference>
<comment type="caution">
    <text evidence="4">The sequence shown here is derived from an EMBL/GenBank/DDBJ whole genome shotgun (WGS) entry which is preliminary data.</text>
</comment>
<evidence type="ECO:0000313" key="4">
    <source>
        <dbReference type="EMBL" id="CAA0821038.1"/>
    </source>
</evidence>
<keyword evidence="2" id="KW-0804">Transcription</keyword>
<keyword evidence="5" id="KW-1185">Reference proteome</keyword>
<sequence length="542" mass="59383">PKSSPDACCPVLATAQPKPCTRGRTSRQPAHSHTRVLAERLATSKVIHRIYSRPRRKCRDLESPRMPAQRSIAQRLHSRPREFHMRKPATARICQRRRELLFPSVRAANLHASPRLPANARACTDAPHAPTIRTPATTQICTRVRECLRARATEATRPVVVVDSQEAGVRLVHMLMACAEAVQQGNAKLADALVKNIGVLAVSQVGAMRKVATYFAEALARRIYRIRPPESLGPSYSDILQTHFYETGPYLKFAHFTANQAILEAFAGADRVHVVDFSLKQGMQWPALIQALAVRPGGPPVFKLTGIGPSQPDNGEALEHVGLKLGQLAETIGVKFEFRGVVANFLADLDPSLFGGGPGEGESLAVNSVFELHGLLSRPGEIDKVLGLIRAMKPVIVTVAEQEANHNGGSFMERFDEALHYYSTMFDSLEGFGPTRPETQDLAMTEVYLARQICNVVACEGEERVERHERLERWRRRLGAAGFEPVHLGSDAFRQAGLLLELFAGGDGYSVEENGGCLMLSWHTRPLIATSAWRLAAGGAGG</sequence>
<name>A0A9N7N229_STRHE</name>
<evidence type="ECO:0000256" key="1">
    <source>
        <dbReference type="ARBA" id="ARBA00023015"/>
    </source>
</evidence>
<dbReference type="AlphaFoldDB" id="A0A9N7N229"/>
<feature type="non-terminal residue" evidence="4">
    <location>
        <position position="1"/>
    </location>
</feature>
<dbReference type="PANTHER" id="PTHR31636">
    <property type="entry name" value="OSJNBA0084A10.13 PROTEIN-RELATED"/>
    <property type="match status" value="1"/>
</dbReference>
<proteinExistence type="inferred from homology"/>
<comment type="caution">
    <text evidence="3">Lacks conserved residue(s) required for the propagation of feature annotation.</text>
</comment>